<evidence type="ECO:0000256" key="5">
    <source>
        <dbReference type="SAM" id="SignalP"/>
    </source>
</evidence>
<dbReference type="RefSeq" id="WP_103079844.1">
    <property type="nucleotide sequence ID" value="NZ_CP021850.1"/>
</dbReference>
<dbReference type="Proteomes" id="UP000236151">
    <property type="component" value="Unassembled WGS sequence"/>
</dbReference>
<dbReference type="SUPFAM" id="SSF53850">
    <property type="entry name" value="Periplasmic binding protein-like II"/>
    <property type="match status" value="1"/>
</dbReference>
<name>A0A2K2FNC9_9CLOT</name>
<reference evidence="6 7" key="1">
    <citation type="submission" date="2017-06" db="EMBL/GenBank/DDBJ databases">
        <title>Investigating the central metabolism of Clostridium thermosuccinogenes.</title>
        <authorList>
            <person name="Koendjbiharie J.G."/>
            <person name="van Kranenburg R."/>
        </authorList>
    </citation>
    <scope>NUCLEOTIDE SEQUENCE [LARGE SCALE GENOMIC DNA]</scope>
    <source>
        <strain evidence="6 7">DSM 5806</strain>
    </source>
</reference>
<dbReference type="OrthoDB" id="383712at2"/>
<accession>A0A2K2FNC9</accession>
<sequence length="445" mass="49923">MRKKYLRLITFFMAAMLMAAVVLAGCRSQEPSSAKDDEKTQDEGISEDKDSPDSNTDDETKEKVKITFWHNYGADKETPYFNETILPLFHEKFPNIEVEAVAQGNDQYQQLIVTAMGTNTTPDVARIDLTHLAGFAKQGALVALDDMEGFAELKDKVFQSTLDSNFYQGKYYGLPLDTNCKAAVFNLNNLSKLGLSNPPERMEDLIEAIRKNSPGKYAISVSSAGEWDMLPYFWLFGGVLTDDGYTKASGYFDSQQSIDALNKIVELHNDKILTVKDIDGTADAWDGIKTDEYAMFFEGPWFFAFNADWKETGLVPALIPTYNGKSASITGGESIVMFNSTKNQKAAFEFMKFLLSEEVQVLMGVNMGQMPVLKSAAENQQFRENEVWSVYLKQLDNAMTRIPSPQKSVIEQYIKDAFDPVLRGEISAEESLKKYAVLIDQELTK</sequence>
<feature type="compositionally biased region" description="Basic and acidic residues" evidence="4">
    <location>
        <begin position="33"/>
        <end position="60"/>
    </location>
</feature>
<proteinExistence type="inferred from homology"/>
<comment type="caution">
    <text evidence="6">The sequence shown here is derived from an EMBL/GenBank/DDBJ whole genome shotgun (WGS) entry which is preliminary data.</text>
</comment>
<feature type="chain" id="PRO_5039214145" description="ABC transporter substrate-binding protein" evidence="5">
    <location>
        <begin position="25"/>
        <end position="445"/>
    </location>
</feature>
<keyword evidence="2" id="KW-0813">Transport</keyword>
<dbReference type="PANTHER" id="PTHR30061:SF50">
    <property type="entry name" value="MALTOSE_MALTODEXTRIN-BINDING PERIPLASMIC PROTEIN"/>
    <property type="match status" value="1"/>
</dbReference>
<dbReference type="KEGG" id="cthd:CDO33_16980"/>
<comment type="similarity">
    <text evidence="1">Belongs to the bacterial solute-binding protein 1 family.</text>
</comment>
<gene>
    <name evidence="6" type="ORF">CDQ84_00995</name>
</gene>
<dbReference type="Gene3D" id="3.40.190.10">
    <property type="entry name" value="Periplasmic binding protein-like II"/>
    <property type="match status" value="2"/>
</dbReference>
<dbReference type="PROSITE" id="PS51257">
    <property type="entry name" value="PROKAR_LIPOPROTEIN"/>
    <property type="match status" value="1"/>
</dbReference>
<organism evidence="6 7">
    <name type="scientific">Clostridium thermosuccinogenes</name>
    <dbReference type="NCBI Taxonomy" id="84032"/>
    <lineage>
        <taxon>Bacteria</taxon>
        <taxon>Bacillati</taxon>
        <taxon>Bacillota</taxon>
        <taxon>Clostridia</taxon>
        <taxon>Eubacteriales</taxon>
        <taxon>Clostridiaceae</taxon>
        <taxon>Clostridium</taxon>
    </lineage>
</organism>
<dbReference type="GO" id="GO:1901982">
    <property type="term" value="F:maltose binding"/>
    <property type="evidence" value="ECO:0007669"/>
    <property type="project" value="TreeGrafter"/>
</dbReference>
<evidence type="ECO:0000256" key="1">
    <source>
        <dbReference type="ARBA" id="ARBA00008520"/>
    </source>
</evidence>
<evidence type="ECO:0000256" key="3">
    <source>
        <dbReference type="ARBA" id="ARBA00022729"/>
    </source>
</evidence>
<dbReference type="AlphaFoldDB" id="A0A2K2FNC9"/>
<dbReference type="GO" id="GO:0015768">
    <property type="term" value="P:maltose transport"/>
    <property type="evidence" value="ECO:0007669"/>
    <property type="project" value="TreeGrafter"/>
</dbReference>
<feature type="region of interest" description="Disordered" evidence="4">
    <location>
        <begin position="30"/>
        <end position="60"/>
    </location>
</feature>
<evidence type="ECO:0000256" key="4">
    <source>
        <dbReference type="SAM" id="MobiDB-lite"/>
    </source>
</evidence>
<keyword evidence="3 5" id="KW-0732">Signal</keyword>
<dbReference type="Pfam" id="PF13416">
    <property type="entry name" value="SBP_bac_8"/>
    <property type="match status" value="1"/>
</dbReference>
<evidence type="ECO:0008006" key="8">
    <source>
        <dbReference type="Google" id="ProtNLM"/>
    </source>
</evidence>
<dbReference type="InterPro" id="IPR006059">
    <property type="entry name" value="SBP"/>
</dbReference>
<evidence type="ECO:0000313" key="6">
    <source>
        <dbReference type="EMBL" id="PNU01615.1"/>
    </source>
</evidence>
<evidence type="ECO:0000256" key="2">
    <source>
        <dbReference type="ARBA" id="ARBA00022448"/>
    </source>
</evidence>
<dbReference type="EMBL" id="NIOJ01000001">
    <property type="protein sequence ID" value="PNU01615.1"/>
    <property type="molecule type" value="Genomic_DNA"/>
</dbReference>
<dbReference type="PANTHER" id="PTHR30061">
    <property type="entry name" value="MALTOSE-BINDING PERIPLASMIC PROTEIN"/>
    <property type="match status" value="1"/>
</dbReference>
<evidence type="ECO:0000313" key="7">
    <source>
        <dbReference type="Proteomes" id="UP000236151"/>
    </source>
</evidence>
<keyword evidence="7" id="KW-1185">Reference proteome</keyword>
<dbReference type="GO" id="GO:0042956">
    <property type="term" value="P:maltodextrin transmembrane transport"/>
    <property type="evidence" value="ECO:0007669"/>
    <property type="project" value="TreeGrafter"/>
</dbReference>
<protein>
    <recommendedName>
        <fullName evidence="8">ABC transporter substrate-binding protein</fullName>
    </recommendedName>
</protein>
<dbReference type="GO" id="GO:0055052">
    <property type="term" value="C:ATP-binding cassette (ABC) transporter complex, substrate-binding subunit-containing"/>
    <property type="evidence" value="ECO:0007669"/>
    <property type="project" value="TreeGrafter"/>
</dbReference>
<feature type="signal peptide" evidence="5">
    <location>
        <begin position="1"/>
        <end position="24"/>
    </location>
</feature>